<dbReference type="EMBL" id="PXYK01000004">
    <property type="protein sequence ID" value="PSJ64521.1"/>
    <property type="molecule type" value="Genomic_DNA"/>
</dbReference>
<keyword evidence="2" id="KW-1185">Reference proteome</keyword>
<dbReference type="AlphaFoldDB" id="A0A2P7SPZ7"/>
<proteinExistence type="predicted"/>
<name>A0A2P7SPZ7_9HYPH</name>
<protein>
    <submittedName>
        <fullName evidence="1">Uncharacterized protein</fullName>
    </submittedName>
</protein>
<reference evidence="1 2" key="1">
    <citation type="submission" date="2018-03" db="EMBL/GenBank/DDBJ databases">
        <title>The draft genome of Mesorhizobium sp. 6GN-30.</title>
        <authorList>
            <person name="Liu L."/>
            <person name="Li L."/>
            <person name="Wang T."/>
            <person name="Zhang X."/>
            <person name="Liang L."/>
        </authorList>
    </citation>
    <scope>NUCLEOTIDE SEQUENCE [LARGE SCALE GENOMIC DNA]</scope>
    <source>
        <strain evidence="1 2">6GN30</strain>
    </source>
</reference>
<organism evidence="1 2">
    <name type="scientific">Kumtagia ephedrae</name>
    <dbReference type="NCBI Taxonomy" id="2116701"/>
    <lineage>
        <taxon>Bacteria</taxon>
        <taxon>Pseudomonadati</taxon>
        <taxon>Pseudomonadota</taxon>
        <taxon>Alphaproteobacteria</taxon>
        <taxon>Hyphomicrobiales</taxon>
        <taxon>Phyllobacteriaceae</taxon>
        <taxon>Kumtagia</taxon>
    </lineage>
</organism>
<gene>
    <name evidence="1" type="ORF">C7I84_06155</name>
</gene>
<dbReference type="Proteomes" id="UP000241229">
    <property type="component" value="Unassembled WGS sequence"/>
</dbReference>
<accession>A0A2P7SPZ7</accession>
<evidence type="ECO:0000313" key="2">
    <source>
        <dbReference type="Proteomes" id="UP000241229"/>
    </source>
</evidence>
<comment type="caution">
    <text evidence="1">The sequence shown here is derived from an EMBL/GenBank/DDBJ whole genome shotgun (WGS) entry which is preliminary data.</text>
</comment>
<sequence length="81" mass="8946">MAGNIQGHVKFGDGMDIVFSEARELRALLVAQRECMIRLRDELAALRLQVQADRTTRAAIYAARSLEVEPCGSMPSAARRS</sequence>
<evidence type="ECO:0000313" key="1">
    <source>
        <dbReference type="EMBL" id="PSJ64521.1"/>
    </source>
</evidence>